<evidence type="ECO:0000256" key="2">
    <source>
        <dbReference type="ARBA" id="ARBA00022803"/>
    </source>
</evidence>
<organism evidence="4">
    <name type="scientific">Oikopleura dioica</name>
    <name type="common">Tunicate</name>
    <dbReference type="NCBI Taxonomy" id="34765"/>
    <lineage>
        <taxon>Eukaryota</taxon>
        <taxon>Metazoa</taxon>
        <taxon>Chordata</taxon>
        <taxon>Tunicata</taxon>
        <taxon>Appendicularia</taxon>
        <taxon>Copelata</taxon>
        <taxon>Oikopleuridae</taxon>
        <taxon>Oikopleura</taxon>
    </lineage>
</organism>
<keyword evidence="2 3" id="KW-0802">TPR repeat</keyword>
<dbReference type="Pfam" id="PF07719">
    <property type="entry name" value="TPR_2"/>
    <property type="match status" value="1"/>
</dbReference>
<dbReference type="GO" id="GO:0016020">
    <property type="term" value="C:membrane"/>
    <property type="evidence" value="ECO:0007669"/>
    <property type="project" value="TreeGrafter"/>
</dbReference>
<evidence type="ECO:0000313" key="4">
    <source>
        <dbReference type="EMBL" id="CBY18382.1"/>
    </source>
</evidence>
<evidence type="ECO:0000256" key="3">
    <source>
        <dbReference type="PROSITE-ProRule" id="PRU00339"/>
    </source>
</evidence>
<evidence type="ECO:0000256" key="1">
    <source>
        <dbReference type="ARBA" id="ARBA00022737"/>
    </source>
</evidence>
<dbReference type="InterPro" id="IPR047150">
    <property type="entry name" value="SGT"/>
</dbReference>
<dbReference type="InParanoid" id="E4X513"/>
<reference evidence="4" key="1">
    <citation type="journal article" date="2010" name="Science">
        <title>Plasticity of animal genome architecture unmasked by rapid evolution of a pelagic tunicate.</title>
        <authorList>
            <person name="Denoeud F."/>
            <person name="Henriet S."/>
            <person name="Mungpakdee S."/>
            <person name="Aury J.M."/>
            <person name="Da Silva C."/>
            <person name="Brinkmann H."/>
            <person name="Mikhaleva J."/>
            <person name="Olsen L.C."/>
            <person name="Jubin C."/>
            <person name="Canestro C."/>
            <person name="Bouquet J.M."/>
            <person name="Danks G."/>
            <person name="Poulain J."/>
            <person name="Campsteijn C."/>
            <person name="Adamski M."/>
            <person name="Cross I."/>
            <person name="Yadetie F."/>
            <person name="Muffato M."/>
            <person name="Louis A."/>
            <person name="Butcher S."/>
            <person name="Tsagkogeorga G."/>
            <person name="Konrad A."/>
            <person name="Singh S."/>
            <person name="Jensen M.F."/>
            <person name="Cong E.H."/>
            <person name="Eikeseth-Otteraa H."/>
            <person name="Noel B."/>
            <person name="Anthouard V."/>
            <person name="Porcel B.M."/>
            <person name="Kachouri-Lafond R."/>
            <person name="Nishino A."/>
            <person name="Ugolini M."/>
            <person name="Chourrout P."/>
            <person name="Nishida H."/>
            <person name="Aasland R."/>
            <person name="Huzurbazar S."/>
            <person name="Westhof E."/>
            <person name="Delsuc F."/>
            <person name="Lehrach H."/>
            <person name="Reinhardt R."/>
            <person name="Weissenbach J."/>
            <person name="Roy S.W."/>
            <person name="Artiguenave F."/>
            <person name="Postlethwait J.H."/>
            <person name="Manak J.R."/>
            <person name="Thompson E.M."/>
            <person name="Jaillon O."/>
            <person name="Du Pasquier L."/>
            <person name="Boudinot P."/>
            <person name="Liberles D.A."/>
            <person name="Volff J.N."/>
            <person name="Philippe H."/>
            <person name="Lenhard B."/>
            <person name="Roest Crollius H."/>
            <person name="Wincker P."/>
            <person name="Chourrout D."/>
        </authorList>
    </citation>
    <scope>NUCLEOTIDE SEQUENCE [LARGE SCALE GENOMIC DNA]</scope>
</reference>
<sequence length="465" mass="53683">MKGKKKVLIGGDTVLDKIQVRKAIIELKKFDVRKAFREMHKLTEDDPANVAAFLLKEWFQLFSPENLKDYRLSTLRWAREKAAEIAEYQPSNAYAWYLLGLADYQSKNIKGAKEAFRKSIALNPGNLSIRHRIERIWALPKDELTKNKKAIKGERVDSGYYQDILRRMKKYGLNDNALRGMAEEENPQIFNDERVKSLMQAPAVPRRPAEIELEEIPAFEVVMPPERIKVASVSEQDLENAKIMKEKGNEAYKNKECQVALENYNEAAKLDPHDATFLANKAAVYVELAKYEDAAACCRIALKLAHEYGCTRSLFAKLYSRLGNCEKGQKKWKDAIKLYNTSLAIDNNPNVLKLRNLSVKRLKDERRRQRWNSEEFENEMMQAAYLADEQRYDEAISTYNDAEICLPENTKEYNKNRIRLLVQRGRAFLCMFDVRECLADALAAIEIATRSQIFKTTNVLCSARQ</sequence>
<dbReference type="InterPro" id="IPR019734">
    <property type="entry name" value="TPR_rpt"/>
</dbReference>
<dbReference type="Proteomes" id="UP000001307">
    <property type="component" value="Unassembled WGS sequence"/>
</dbReference>
<evidence type="ECO:0000313" key="5">
    <source>
        <dbReference type="Proteomes" id="UP000001307"/>
    </source>
</evidence>
<keyword evidence="1" id="KW-0677">Repeat</keyword>
<dbReference type="PROSITE" id="PS50005">
    <property type="entry name" value="TPR"/>
    <property type="match status" value="2"/>
</dbReference>
<proteinExistence type="predicted"/>
<dbReference type="AlphaFoldDB" id="E4X513"/>
<dbReference type="SMART" id="SM00028">
    <property type="entry name" value="TPR"/>
    <property type="match status" value="5"/>
</dbReference>
<dbReference type="OrthoDB" id="2942533at2759"/>
<dbReference type="GO" id="GO:0072380">
    <property type="term" value="C:TRC complex"/>
    <property type="evidence" value="ECO:0007669"/>
    <property type="project" value="TreeGrafter"/>
</dbReference>
<protein>
    <submittedName>
        <fullName evidence="4">Uncharacterized protein</fullName>
    </submittedName>
</protein>
<dbReference type="PANTHER" id="PTHR45831:SF2">
    <property type="entry name" value="LD24721P"/>
    <property type="match status" value="1"/>
</dbReference>
<dbReference type="Pfam" id="PF13424">
    <property type="entry name" value="TPR_12"/>
    <property type="match status" value="1"/>
</dbReference>
<gene>
    <name evidence="4" type="ORF">GSOID_T00002238001</name>
</gene>
<dbReference type="GO" id="GO:0006620">
    <property type="term" value="P:post-translational protein targeting to endoplasmic reticulum membrane"/>
    <property type="evidence" value="ECO:0007669"/>
    <property type="project" value="TreeGrafter"/>
</dbReference>
<dbReference type="EMBL" id="FN653025">
    <property type="protein sequence ID" value="CBY18382.1"/>
    <property type="molecule type" value="Genomic_DNA"/>
</dbReference>
<feature type="repeat" description="TPR" evidence="3">
    <location>
        <begin position="93"/>
        <end position="126"/>
    </location>
</feature>
<dbReference type="InterPro" id="IPR011990">
    <property type="entry name" value="TPR-like_helical_dom_sf"/>
</dbReference>
<keyword evidence="5" id="KW-1185">Reference proteome</keyword>
<feature type="repeat" description="TPR" evidence="3">
    <location>
        <begin position="241"/>
        <end position="274"/>
    </location>
</feature>
<dbReference type="PANTHER" id="PTHR45831">
    <property type="entry name" value="LD24721P"/>
    <property type="match status" value="1"/>
</dbReference>
<dbReference type="Gene3D" id="1.25.40.10">
    <property type="entry name" value="Tetratricopeptide repeat domain"/>
    <property type="match status" value="2"/>
</dbReference>
<accession>E4X513</accession>
<dbReference type="InterPro" id="IPR013105">
    <property type="entry name" value="TPR_2"/>
</dbReference>
<name>E4X513_OIKDI</name>
<dbReference type="SUPFAM" id="SSF48452">
    <property type="entry name" value="TPR-like"/>
    <property type="match status" value="3"/>
</dbReference>
<dbReference type="GO" id="GO:0060090">
    <property type="term" value="F:molecular adaptor activity"/>
    <property type="evidence" value="ECO:0007669"/>
    <property type="project" value="TreeGrafter"/>
</dbReference>